<evidence type="ECO:0000313" key="1">
    <source>
        <dbReference type="EMBL" id="GCB27619.1"/>
    </source>
</evidence>
<name>A0A401L7X0_ASPAW</name>
<dbReference type="AlphaFoldDB" id="A0A401L7X0"/>
<accession>A0A401L7X0</accession>
<proteinExistence type="predicted"/>
<dbReference type="SUPFAM" id="SSF54695">
    <property type="entry name" value="POZ domain"/>
    <property type="match status" value="1"/>
</dbReference>
<dbReference type="Proteomes" id="UP000286921">
    <property type="component" value="Unassembled WGS sequence"/>
</dbReference>
<dbReference type="Gene3D" id="3.30.710.10">
    <property type="entry name" value="Potassium Channel Kv1.1, Chain A"/>
    <property type="match status" value="1"/>
</dbReference>
<comment type="caution">
    <text evidence="1">The sequence shown here is derived from an EMBL/GenBank/DDBJ whole genome shotgun (WGS) entry which is preliminary data.</text>
</comment>
<evidence type="ECO:0008006" key="3">
    <source>
        <dbReference type="Google" id="ProtNLM"/>
    </source>
</evidence>
<dbReference type="InterPro" id="IPR011333">
    <property type="entry name" value="SKP1/BTB/POZ_sf"/>
</dbReference>
<dbReference type="STRING" id="105351.A0A401L7X0"/>
<sequence>MPFTGYLGFLKQSCHDSKEKRPKSDDEMDATILVSDMRLPVSSKVLISESLRFREWLQSNPGETEVQLQYVNVHCVWRTLQLMSRGEYTTDPCPKTQLPDEDGQLTQHASVYQLAEYWGLSDYLQNLAFENYKNIVERGHWKTEDFLTSINTILHPILPDHFSDVHAIEKLKESRMVIFMLHHLHRYRGRFEDGLLVFCLQSSRVFLELFLNTWSKYPGKGERSVQ</sequence>
<keyword evidence="2" id="KW-1185">Reference proteome</keyword>
<protein>
    <recommendedName>
        <fullName evidence="3">BTB domain-containing protein</fullName>
    </recommendedName>
</protein>
<reference evidence="1 2" key="1">
    <citation type="submission" date="2016-09" db="EMBL/GenBank/DDBJ databases">
        <title>Aspergillus awamori IFM 58123T.</title>
        <authorList>
            <person name="Kusuya Y."/>
            <person name="Shimizu M."/>
            <person name="Takahashi H."/>
            <person name="Yaguchi T."/>
        </authorList>
    </citation>
    <scope>NUCLEOTIDE SEQUENCE [LARGE SCALE GENOMIC DNA]</scope>
    <source>
        <strain evidence="1 2">IFM 58123</strain>
    </source>
</reference>
<evidence type="ECO:0000313" key="2">
    <source>
        <dbReference type="Proteomes" id="UP000286921"/>
    </source>
</evidence>
<gene>
    <name evidence="1" type="ORF">AAWM_10504</name>
</gene>
<dbReference type="EMBL" id="BDHI01000029">
    <property type="protein sequence ID" value="GCB27619.1"/>
    <property type="molecule type" value="Genomic_DNA"/>
</dbReference>
<organism evidence="1 2">
    <name type="scientific">Aspergillus awamori</name>
    <name type="common">Black koji mold</name>
    <dbReference type="NCBI Taxonomy" id="105351"/>
    <lineage>
        <taxon>Eukaryota</taxon>
        <taxon>Fungi</taxon>
        <taxon>Dikarya</taxon>
        <taxon>Ascomycota</taxon>
        <taxon>Pezizomycotina</taxon>
        <taxon>Eurotiomycetes</taxon>
        <taxon>Eurotiomycetidae</taxon>
        <taxon>Eurotiales</taxon>
        <taxon>Aspergillaceae</taxon>
        <taxon>Aspergillus</taxon>
    </lineage>
</organism>